<dbReference type="Pfam" id="PF07686">
    <property type="entry name" value="V-set"/>
    <property type="match status" value="1"/>
</dbReference>
<dbReference type="GO" id="GO:0042101">
    <property type="term" value="C:T cell receptor complex"/>
    <property type="evidence" value="ECO:0007669"/>
    <property type="project" value="UniProtKB-KW"/>
</dbReference>
<evidence type="ECO:0000313" key="7">
    <source>
        <dbReference type="EMBL" id="KAG5285568.1"/>
    </source>
</evidence>
<keyword evidence="4" id="KW-0393">Immunoglobulin domain</keyword>
<dbReference type="EMBL" id="JADWDJ010000001">
    <property type="protein sequence ID" value="KAG5285568.1"/>
    <property type="molecule type" value="Genomic_DNA"/>
</dbReference>
<dbReference type="InterPro" id="IPR036179">
    <property type="entry name" value="Ig-like_dom_sf"/>
</dbReference>
<feature type="domain" description="Ig-like" evidence="6">
    <location>
        <begin position="19"/>
        <end position="119"/>
    </location>
</feature>
<dbReference type="PROSITE" id="PS50835">
    <property type="entry name" value="IG_LIKE"/>
    <property type="match status" value="1"/>
</dbReference>
<dbReference type="GO" id="GO:0002250">
    <property type="term" value="P:adaptive immune response"/>
    <property type="evidence" value="ECO:0007669"/>
    <property type="project" value="UniProtKB-KW"/>
</dbReference>
<dbReference type="AlphaFoldDB" id="A0AAV6HED0"/>
<dbReference type="SMART" id="SM00409">
    <property type="entry name" value="IG"/>
    <property type="match status" value="1"/>
</dbReference>
<dbReference type="InterPro" id="IPR007110">
    <property type="entry name" value="Ig-like_dom"/>
</dbReference>
<comment type="caution">
    <text evidence="7">The sequence shown here is derived from an EMBL/GenBank/DDBJ whole genome shotgun (WGS) entry which is preliminary data.</text>
</comment>
<dbReference type="InterPro" id="IPR013106">
    <property type="entry name" value="Ig_V-set"/>
</dbReference>
<gene>
    <name evidence="7" type="ORF">AALO_G00004880</name>
</gene>
<dbReference type="Gene3D" id="2.60.40.10">
    <property type="entry name" value="Immunoglobulins"/>
    <property type="match status" value="1"/>
</dbReference>
<sequence length="133" mass="15077">MEFICVTMIVFLFIDDTKEDIIASLDSTKNVLEDASVTFSCKYTVDINSVHWYRLYPGATPEFILFITEYNTTGGAPPRMLSHINKDTKHVILEISSAEVLDSAVYYCAVLPTMTGNIQTLYKNLISTWCYLL</sequence>
<reference evidence="7 8" key="1">
    <citation type="submission" date="2020-10" db="EMBL/GenBank/DDBJ databases">
        <title>Chromosome-scale genome assembly of the Allis shad, Alosa alosa.</title>
        <authorList>
            <person name="Margot Z."/>
            <person name="Christophe K."/>
            <person name="Cabau C."/>
            <person name="Louis A."/>
            <person name="Berthelot C."/>
            <person name="Parey E."/>
            <person name="Roest Crollius H."/>
            <person name="Montfort J."/>
            <person name="Robinson-Rechavi M."/>
            <person name="Bucao C."/>
            <person name="Bouchez O."/>
            <person name="Gislard M."/>
            <person name="Lluch J."/>
            <person name="Milhes M."/>
            <person name="Lampietro C."/>
            <person name="Lopez Roques C."/>
            <person name="Donnadieu C."/>
            <person name="Braasch I."/>
            <person name="Desvignes T."/>
            <person name="Postlethwait J."/>
            <person name="Bobe J."/>
            <person name="Guiguen Y."/>
        </authorList>
    </citation>
    <scope>NUCLEOTIDE SEQUENCE [LARGE SCALE GENOMIC DNA]</scope>
    <source>
        <strain evidence="7">M-15738</strain>
        <tissue evidence="7">Blood</tissue>
    </source>
</reference>
<name>A0AAV6HED0_9TELE</name>
<proteinExistence type="predicted"/>
<organism evidence="7 8">
    <name type="scientific">Alosa alosa</name>
    <name type="common">allis shad</name>
    <dbReference type="NCBI Taxonomy" id="278164"/>
    <lineage>
        <taxon>Eukaryota</taxon>
        <taxon>Metazoa</taxon>
        <taxon>Chordata</taxon>
        <taxon>Craniata</taxon>
        <taxon>Vertebrata</taxon>
        <taxon>Euteleostomi</taxon>
        <taxon>Actinopterygii</taxon>
        <taxon>Neopterygii</taxon>
        <taxon>Teleostei</taxon>
        <taxon>Clupei</taxon>
        <taxon>Clupeiformes</taxon>
        <taxon>Clupeoidei</taxon>
        <taxon>Clupeidae</taxon>
        <taxon>Alosa</taxon>
    </lineage>
</organism>
<dbReference type="Proteomes" id="UP000823561">
    <property type="component" value="Chromosome 1"/>
</dbReference>
<evidence type="ECO:0000256" key="2">
    <source>
        <dbReference type="ARBA" id="ARBA00023130"/>
    </source>
</evidence>
<dbReference type="InterPro" id="IPR013783">
    <property type="entry name" value="Ig-like_fold"/>
</dbReference>
<keyword evidence="5" id="KW-0391">Immunity</keyword>
<keyword evidence="2" id="KW-1064">Adaptive immunity</keyword>
<dbReference type="PANTHER" id="PTHR19367:SF18">
    <property type="entry name" value="T CELL RECEPTOR ALPHA VARIABLE 16"/>
    <property type="match status" value="1"/>
</dbReference>
<accession>A0AAV6HED0</accession>
<dbReference type="SUPFAM" id="SSF48726">
    <property type="entry name" value="Immunoglobulin"/>
    <property type="match status" value="1"/>
</dbReference>
<protein>
    <recommendedName>
        <fullName evidence="6">Ig-like domain-containing protein</fullName>
    </recommendedName>
</protein>
<keyword evidence="1" id="KW-0732">Signal</keyword>
<evidence type="ECO:0000256" key="1">
    <source>
        <dbReference type="ARBA" id="ARBA00022729"/>
    </source>
</evidence>
<evidence type="ECO:0000256" key="5">
    <source>
        <dbReference type="ARBA" id="ARBA00043266"/>
    </source>
</evidence>
<dbReference type="PANTHER" id="PTHR19367">
    <property type="entry name" value="T-CELL RECEPTOR ALPHA CHAIN V REGION"/>
    <property type="match status" value="1"/>
</dbReference>
<keyword evidence="5" id="KW-1279">T cell receptor</keyword>
<dbReference type="InterPro" id="IPR003599">
    <property type="entry name" value="Ig_sub"/>
</dbReference>
<evidence type="ECO:0000259" key="6">
    <source>
        <dbReference type="PROSITE" id="PS50835"/>
    </source>
</evidence>
<evidence type="ECO:0000256" key="4">
    <source>
        <dbReference type="ARBA" id="ARBA00023319"/>
    </source>
</evidence>
<evidence type="ECO:0000313" key="8">
    <source>
        <dbReference type="Proteomes" id="UP000823561"/>
    </source>
</evidence>
<dbReference type="InterPro" id="IPR051287">
    <property type="entry name" value="TCR_variable_region"/>
</dbReference>
<evidence type="ECO:0000256" key="3">
    <source>
        <dbReference type="ARBA" id="ARBA00023170"/>
    </source>
</evidence>
<keyword evidence="8" id="KW-1185">Reference proteome</keyword>
<keyword evidence="3" id="KW-0675">Receptor</keyword>
<dbReference type="SMART" id="SM00406">
    <property type="entry name" value="IGv"/>
    <property type="match status" value="1"/>
</dbReference>